<dbReference type="STRING" id="92487.SAMN02745130_01914"/>
<dbReference type="AlphaFoldDB" id="A0A1T4WP88"/>
<keyword evidence="1" id="KW-1133">Transmembrane helix</keyword>
<dbReference type="InterPro" id="IPR049823">
    <property type="entry name" value="XrtH_assoc"/>
</dbReference>
<dbReference type="EMBL" id="FUYB01000007">
    <property type="protein sequence ID" value="SKA78695.1"/>
    <property type="molecule type" value="Genomic_DNA"/>
</dbReference>
<evidence type="ECO:0000313" key="3">
    <source>
        <dbReference type="Proteomes" id="UP000190460"/>
    </source>
</evidence>
<keyword evidence="1" id="KW-0472">Membrane</keyword>
<dbReference type="Proteomes" id="UP000190460">
    <property type="component" value="Unassembled WGS sequence"/>
</dbReference>
<protein>
    <submittedName>
        <fullName evidence="2">Uncharacterized protein</fullName>
    </submittedName>
</protein>
<feature type="transmembrane region" description="Helical" evidence="1">
    <location>
        <begin position="20"/>
        <end position="43"/>
    </location>
</feature>
<reference evidence="2 3" key="1">
    <citation type="submission" date="2017-02" db="EMBL/GenBank/DDBJ databases">
        <authorList>
            <person name="Peterson S.W."/>
        </authorList>
    </citation>
    <scope>NUCLEOTIDE SEQUENCE [LARGE SCALE GENOMIC DNA]</scope>
    <source>
        <strain evidence="2 3">ATCC 49788</strain>
    </source>
</reference>
<feature type="transmembrane region" description="Helical" evidence="1">
    <location>
        <begin position="188"/>
        <end position="214"/>
    </location>
</feature>
<sequence>MANSLLHQLLINSNLSPRWFLIRTLVYLPILLILGYLLSAWLVRPALELAQWLLPLGLPHLIEAADIQQHYLMLHTYLGAHSSAELPQGFARFSANFFVTGQHYPFLLTLPLDSLKYAYGLPVLSALVLASPGQASTKLTTLFLGWGLVSLIVVWGLYFNTANLLVLDFKPELTNQAKTLWPLFNEELVQAFIALAYRIGFLIFPAVLPILLWAQRNPLFLEQLIHGSLRYESKPQT</sequence>
<organism evidence="2 3">
    <name type="scientific">Thiothrix eikelboomii</name>
    <dbReference type="NCBI Taxonomy" id="92487"/>
    <lineage>
        <taxon>Bacteria</taxon>
        <taxon>Pseudomonadati</taxon>
        <taxon>Pseudomonadota</taxon>
        <taxon>Gammaproteobacteria</taxon>
        <taxon>Thiotrichales</taxon>
        <taxon>Thiotrichaceae</taxon>
        <taxon>Thiothrix</taxon>
    </lineage>
</organism>
<evidence type="ECO:0000313" key="2">
    <source>
        <dbReference type="EMBL" id="SKA78695.1"/>
    </source>
</evidence>
<keyword evidence="3" id="KW-1185">Reference proteome</keyword>
<accession>A0A1T4WP88</accession>
<keyword evidence="1" id="KW-0812">Transmembrane</keyword>
<name>A0A1T4WP88_9GAMM</name>
<dbReference type="RefSeq" id="WP_078922379.1">
    <property type="nucleotide sequence ID" value="NZ_FUYB01000007.1"/>
</dbReference>
<dbReference type="OrthoDB" id="6197083at2"/>
<gene>
    <name evidence="2" type="ORF">SAMN02745130_01914</name>
</gene>
<evidence type="ECO:0000256" key="1">
    <source>
        <dbReference type="SAM" id="Phobius"/>
    </source>
</evidence>
<proteinExistence type="predicted"/>
<feature type="transmembrane region" description="Helical" evidence="1">
    <location>
        <begin position="139"/>
        <end position="158"/>
    </location>
</feature>
<dbReference type="NCBIfam" id="NF041730">
    <property type="entry name" value="XrtH_assoc"/>
    <property type="match status" value="1"/>
</dbReference>